<dbReference type="Gene3D" id="3.40.630.30">
    <property type="match status" value="1"/>
</dbReference>
<dbReference type="SUPFAM" id="SSF55729">
    <property type="entry name" value="Acyl-CoA N-acyltransferases (Nat)"/>
    <property type="match status" value="1"/>
</dbReference>
<dbReference type="EC" id="2.3.1.-" evidence="4"/>
<sequence length="157" mass="17105">MDTLDLAGRPLTIRRAVRADVPEVVALLSDDVLGREREDADLGPYLAAFDRIEAQGGNEVIVVRDAAGTLLATLQLMLLPSLSRSGITRLQIEAVRVAADARGGGLGTAMLFWAHAWGRERGARLVQLTTDVARTDARRFYENLGYVPSHVGLKREL</sequence>
<keyword evidence="5" id="KW-1185">Reference proteome</keyword>
<reference evidence="4 5" key="1">
    <citation type="submission" date="2024-09" db="EMBL/GenBank/DDBJ databases">
        <authorList>
            <person name="Sun Q."/>
            <person name="Mori K."/>
        </authorList>
    </citation>
    <scope>NUCLEOTIDE SEQUENCE [LARGE SCALE GENOMIC DNA]</scope>
    <source>
        <strain evidence="4 5">CICC 10874</strain>
    </source>
</reference>
<dbReference type="InterPro" id="IPR050832">
    <property type="entry name" value="Bact_Acetyltransf"/>
</dbReference>
<dbReference type="CDD" id="cd04301">
    <property type="entry name" value="NAT_SF"/>
    <property type="match status" value="1"/>
</dbReference>
<dbReference type="GO" id="GO:0016746">
    <property type="term" value="F:acyltransferase activity"/>
    <property type="evidence" value="ECO:0007669"/>
    <property type="project" value="UniProtKB-KW"/>
</dbReference>
<keyword evidence="2 4" id="KW-0012">Acyltransferase</keyword>
<dbReference type="Pfam" id="PF00583">
    <property type="entry name" value="Acetyltransf_1"/>
    <property type="match status" value="1"/>
</dbReference>
<name>A0ABV6RAZ6_9MICO</name>
<protein>
    <submittedName>
        <fullName evidence="4">GNAT family N-acetyltransferase</fullName>
        <ecNumber evidence="4">2.3.1.-</ecNumber>
    </submittedName>
</protein>
<evidence type="ECO:0000313" key="5">
    <source>
        <dbReference type="Proteomes" id="UP001589793"/>
    </source>
</evidence>
<evidence type="ECO:0000256" key="1">
    <source>
        <dbReference type="ARBA" id="ARBA00022679"/>
    </source>
</evidence>
<dbReference type="PROSITE" id="PS51186">
    <property type="entry name" value="GNAT"/>
    <property type="match status" value="1"/>
</dbReference>
<evidence type="ECO:0000259" key="3">
    <source>
        <dbReference type="PROSITE" id="PS51186"/>
    </source>
</evidence>
<comment type="caution">
    <text evidence="4">The sequence shown here is derived from an EMBL/GenBank/DDBJ whole genome shotgun (WGS) entry which is preliminary data.</text>
</comment>
<accession>A0ABV6RAZ6</accession>
<dbReference type="InterPro" id="IPR000182">
    <property type="entry name" value="GNAT_dom"/>
</dbReference>
<dbReference type="EMBL" id="JBHLSV010000009">
    <property type="protein sequence ID" value="MFC0674162.1"/>
    <property type="molecule type" value="Genomic_DNA"/>
</dbReference>
<keyword evidence="1 4" id="KW-0808">Transferase</keyword>
<dbReference type="Proteomes" id="UP001589793">
    <property type="component" value="Unassembled WGS sequence"/>
</dbReference>
<dbReference type="InterPro" id="IPR016181">
    <property type="entry name" value="Acyl_CoA_acyltransferase"/>
</dbReference>
<proteinExistence type="predicted"/>
<evidence type="ECO:0000256" key="2">
    <source>
        <dbReference type="ARBA" id="ARBA00023315"/>
    </source>
</evidence>
<dbReference type="PANTHER" id="PTHR43877:SF2">
    <property type="entry name" value="AMINOALKYLPHOSPHONATE N-ACETYLTRANSFERASE-RELATED"/>
    <property type="match status" value="1"/>
</dbReference>
<gene>
    <name evidence="4" type="ORF">ACFFF6_09360</name>
</gene>
<dbReference type="PANTHER" id="PTHR43877">
    <property type="entry name" value="AMINOALKYLPHOSPHONATE N-ACETYLTRANSFERASE-RELATED-RELATED"/>
    <property type="match status" value="1"/>
</dbReference>
<dbReference type="RefSeq" id="WP_376980096.1">
    <property type="nucleotide sequence ID" value="NZ_JBHLSV010000009.1"/>
</dbReference>
<evidence type="ECO:0000313" key="4">
    <source>
        <dbReference type="EMBL" id="MFC0674162.1"/>
    </source>
</evidence>
<organism evidence="4 5">
    <name type="scientific">Brachybacterium hainanense</name>
    <dbReference type="NCBI Taxonomy" id="1541174"/>
    <lineage>
        <taxon>Bacteria</taxon>
        <taxon>Bacillati</taxon>
        <taxon>Actinomycetota</taxon>
        <taxon>Actinomycetes</taxon>
        <taxon>Micrococcales</taxon>
        <taxon>Dermabacteraceae</taxon>
        <taxon>Brachybacterium</taxon>
    </lineage>
</organism>
<feature type="domain" description="N-acetyltransferase" evidence="3">
    <location>
        <begin position="11"/>
        <end position="157"/>
    </location>
</feature>